<evidence type="ECO:0000259" key="4">
    <source>
        <dbReference type="Pfam" id="PF22335"/>
    </source>
</evidence>
<proteinExistence type="predicted"/>
<dbReference type="RefSeq" id="WP_069965160.1">
    <property type="nucleotide sequence ID" value="NZ_CM124774.1"/>
</dbReference>
<dbReference type="STRING" id="1781255.BH720_00355"/>
<dbReference type="InterPro" id="IPR043128">
    <property type="entry name" value="Rev_trsase/Diguanyl_cyclase"/>
</dbReference>
<protein>
    <recommendedName>
        <fullName evidence="4">Cas10/Cmr2 second palm domain-containing protein</fullName>
    </recommendedName>
</protein>
<evidence type="ECO:0000256" key="3">
    <source>
        <dbReference type="SAM" id="Coils"/>
    </source>
</evidence>
<keyword evidence="3" id="KW-0175">Coiled coil</keyword>
<organism evidence="5">
    <name type="scientific">Desertifilum tharense IPPAS B-1220</name>
    <dbReference type="NCBI Taxonomy" id="1781255"/>
    <lineage>
        <taxon>Bacteria</taxon>
        <taxon>Bacillati</taxon>
        <taxon>Cyanobacteriota</taxon>
        <taxon>Cyanophyceae</taxon>
        <taxon>Desertifilales</taxon>
        <taxon>Desertifilaceae</taxon>
        <taxon>Desertifilum</taxon>
    </lineage>
</organism>
<evidence type="ECO:0000313" key="5">
    <source>
        <dbReference type="EMBL" id="OEJ77164.1"/>
    </source>
</evidence>
<gene>
    <name evidence="5" type="ORF">BH720_00355</name>
</gene>
<evidence type="ECO:0000256" key="2">
    <source>
        <dbReference type="ARBA" id="ARBA00023118"/>
    </source>
</evidence>
<dbReference type="EMBL" id="MJGC01000010">
    <property type="protein sequence ID" value="OEJ77164.1"/>
    <property type="molecule type" value="Genomic_DNA"/>
</dbReference>
<keyword evidence="1" id="KW-0547">Nucleotide-binding</keyword>
<dbReference type="Pfam" id="PF22335">
    <property type="entry name" value="Cas10-Cmr2_palm2"/>
    <property type="match status" value="1"/>
</dbReference>
<dbReference type="Gene3D" id="3.30.70.270">
    <property type="match status" value="1"/>
</dbReference>
<dbReference type="GO" id="GO:0000166">
    <property type="term" value="F:nucleotide binding"/>
    <property type="evidence" value="ECO:0007669"/>
    <property type="project" value="UniProtKB-KW"/>
</dbReference>
<reference evidence="5" key="1">
    <citation type="submission" date="2016-09" db="EMBL/GenBank/DDBJ databases">
        <title>Draft genome of thermotolerant cyanobacterium Desertifilum sp. strain IPPAS B-1220.</title>
        <authorList>
            <person name="Sinetova M.A."/>
            <person name="Bolakhan K."/>
            <person name="Zayadan B.K."/>
            <person name="Mironov K.S."/>
            <person name="Ustinova V."/>
            <person name="Kupriyanova E.V."/>
            <person name="Sidorov R.A."/>
            <person name="Skrypnik A.N."/>
            <person name="Gogoleva N.E."/>
            <person name="Gogolev Y.V."/>
            <person name="Los D.A."/>
        </authorList>
    </citation>
    <scope>NUCLEOTIDE SEQUENCE [LARGE SCALE GENOMIC DNA]</scope>
    <source>
        <strain evidence="5">IPPAS B-1220</strain>
    </source>
</reference>
<dbReference type="AlphaFoldDB" id="A0A1E5QRD8"/>
<dbReference type="OrthoDB" id="442064at2"/>
<evidence type="ECO:0000256" key="1">
    <source>
        <dbReference type="ARBA" id="ARBA00022741"/>
    </source>
</evidence>
<name>A0A1E5QRD8_9CYAN</name>
<comment type="caution">
    <text evidence="5">The sequence shown here is derived from an EMBL/GenBank/DDBJ whole genome shotgun (WGS) entry which is preliminary data.</text>
</comment>
<accession>A0A1E5QRD8</accession>
<feature type="domain" description="Cas10/Cmr2 second palm" evidence="4">
    <location>
        <begin position="239"/>
        <end position="397"/>
    </location>
</feature>
<keyword evidence="2" id="KW-0051">Antiviral defense</keyword>
<sequence length="583" mass="66506">MTEFYLVLIETSGNQNFIFSTNRLRENIGASELTYQAGTYWVVQAVATQNKEILTKDWRKPEQFRQILRDDNPPLENSNRKAEIIVAASGKALILAKDKCTAKAIISEVTRKALIEAPGLDIAGVYESFTWSKDNSHSLSQTIKKVHKKFEKVRSRRPSPENRFLRLPIVASCAVSGLPASQIDTLGKKQKLISQVSFVKCDIARKAQERLTNLDKRLQKQIDQLLREEDSKEEKRSWLAVVHADGNGLGQIFLNFEKYIGTDKSPRNYINKYREFSLSLDECTEAAFKAALDVFPEEENIKNKTAAPIVPLIIGGDDLTVVCDGQYALEFTKVFLRKFETQTKNKQAIKEIAQQAFSTDYLSACAGVAIVKRHFPFSIAYELAEDLIKSAKTVKKKVTKQGDKNTPFPCSAIDFHILYDTSSIDLKDIREKLQPEKYTKLYNRPYVVTSPETGKIEAKHSPDKEDIGGDWIEPRKWEVLTKWVKFINRESKPLPSSQAHALRTALFLGKKEAESQVQLIQNRYEEFKIFLKDVPLFREEKSEDDKEQVKNYQITSFLDALDAMEFLENNQTNQSYSKAEEAV</sequence>
<dbReference type="GO" id="GO:0051607">
    <property type="term" value="P:defense response to virus"/>
    <property type="evidence" value="ECO:0007669"/>
    <property type="project" value="UniProtKB-KW"/>
</dbReference>
<feature type="coiled-coil region" evidence="3">
    <location>
        <begin position="204"/>
        <end position="235"/>
    </location>
</feature>
<dbReference type="InterPro" id="IPR054767">
    <property type="entry name" value="Cas10-Cmr2_palm2"/>
</dbReference>